<sequence length="236" mass="27498">MVGTMAKIDDSVKKKVPELRFAGFADDWEQRKLKDIAQFNPKTKQPYKRGRNWAIIVYPDSAPEDWEDIIKKEPVVISPLHDKDVNPDGELKKAHYHLVLSYKGYKSFEQIDEIARLLHAPIPERVNSLTGSVRYLTHMDNPEKYQYDSSNIRAYGGFDLDSALSLSTGDKRQMLREMIDFIKDNQIIHLVDFTNYCLSDNAPAGWFEILTERNTLFLKEYIKSNWQKYKSGEEMK</sequence>
<evidence type="ECO:0000259" key="2">
    <source>
        <dbReference type="Pfam" id="PF21861"/>
    </source>
</evidence>
<dbReference type="GO" id="GO:0005727">
    <property type="term" value="C:extrachromosomal circular DNA"/>
    <property type="evidence" value="ECO:0007669"/>
    <property type="project" value="InterPro"/>
</dbReference>
<name>B7SFX8_9LACT</name>
<feature type="domain" description="Plasmid replication protein origin binding" evidence="1">
    <location>
        <begin position="45"/>
        <end position="161"/>
    </location>
</feature>
<reference evidence="3" key="1">
    <citation type="submission" date="2007-11" db="EMBL/GenBank/DDBJ databases">
        <title>Nucleotide sequence analysis of a small cryptic plasmid isolated from Lactococcus lactis strain KLDS4.0319-3 and development of a food-grade cloning vector.</title>
        <authorList>
            <person name="Fan L."/>
            <person name="Huo G."/>
        </authorList>
    </citation>
    <scope>NUCLEOTIDE SEQUENCE</scope>
    <source>
        <strain evidence="3">KLDS4.0319-3</strain>
        <plasmid evidence="3">pKL001</plasmid>
    </source>
</reference>
<dbReference type="AlphaFoldDB" id="B7SFX8"/>
<geneLocation type="plasmid" evidence="3">
    <name>pKL001</name>
</geneLocation>
<dbReference type="GO" id="GO:0006260">
    <property type="term" value="P:DNA replication"/>
    <property type="evidence" value="ECO:0007669"/>
    <property type="project" value="InterPro"/>
</dbReference>
<organism evidence="3">
    <name type="scientific">Lactococcus lactis</name>
    <dbReference type="NCBI Taxonomy" id="1358"/>
    <lineage>
        <taxon>Bacteria</taxon>
        <taxon>Bacillati</taxon>
        <taxon>Bacillota</taxon>
        <taxon>Bacilli</taxon>
        <taxon>Lactobacillales</taxon>
        <taxon>Streptococcaceae</taxon>
        <taxon>Lactococcus</taxon>
    </lineage>
</organism>
<proteinExistence type="predicted"/>
<dbReference type="InterPro" id="IPR002631">
    <property type="entry name" value="Plasmid_rep_OBD"/>
</dbReference>
<dbReference type="GO" id="GO:0003677">
    <property type="term" value="F:DNA binding"/>
    <property type="evidence" value="ECO:0007669"/>
    <property type="project" value="InterPro"/>
</dbReference>
<dbReference type="REBASE" id="22374">
    <property type="entry name" value="S.LlaKLDORF4P"/>
</dbReference>
<evidence type="ECO:0008006" key="4">
    <source>
        <dbReference type="Google" id="ProtNLM"/>
    </source>
</evidence>
<accession>B7SFX8</accession>
<evidence type="ECO:0000259" key="1">
    <source>
        <dbReference type="Pfam" id="PF01719"/>
    </source>
</evidence>
<dbReference type="Pfam" id="PF21861">
    <property type="entry name" value="RepB_C"/>
    <property type="match status" value="1"/>
</dbReference>
<feature type="domain" description="Replication protein RepB C-terminal" evidence="2">
    <location>
        <begin position="168"/>
        <end position="227"/>
    </location>
</feature>
<dbReference type="GO" id="GO:0003916">
    <property type="term" value="F:DNA topoisomerase activity"/>
    <property type="evidence" value="ECO:0007669"/>
    <property type="project" value="InterPro"/>
</dbReference>
<keyword evidence="3" id="KW-0614">Plasmid</keyword>
<dbReference type="InterPro" id="IPR053923">
    <property type="entry name" value="RepB_C"/>
</dbReference>
<dbReference type="Pfam" id="PF01719">
    <property type="entry name" value="Rep_OBD"/>
    <property type="match status" value="1"/>
</dbReference>
<dbReference type="Gene3D" id="3.40.1310.30">
    <property type="match status" value="1"/>
</dbReference>
<dbReference type="EMBL" id="EU289287">
    <property type="protein sequence ID" value="ACA61268.1"/>
    <property type="molecule type" value="Genomic_DNA"/>
</dbReference>
<protein>
    <recommendedName>
        <fullName evidence="4">Replication protein RepB</fullName>
    </recommendedName>
</protein>
<evidence type="ECO:0000313" key="3">
    <source>
        <dbReference type="EMBL" id="ACA61268.1"/>
    </source>
</evidence>